<evidence type="ECO:0000259" key="4">
    <source>
        <dbReference type="PROSITE" id="PS50871"/>
    </source>
</evidence>
<dbReference type="SMART" id="SM00110">
    <property type="entry name" value="C1Q"/>
    <property type="match status" value="1"/>
</dbReference>
<keyword evidence="6" id="KW-1185">Reference proteome</keyword>
<proteinExistence type="predicted"/>
<dbReference type="Pfam" id="PF00386">
    <property type="entry name" value="C1q"/>
    <property type="match status" value="1"/>
</dbReference>
<dbReference type="GO" id="GO:0005576">
    <property type="term" value="C:extracellular region"/>
    <property type="evidence" value="ECO:0007669"/>
    <property type="project" value="UniProtKB-SubCell"/>
</dbReference>
<dbReference type="PANTHER" id="PTHR22923:SF102">
    <property type="entry name" value="CEREBELLIN 13-RELATED"/>
    <property type="match status" value="1"/>
</dbReference>
<evidence type="ECO:0000256" key="3">
    <source>
        <dbReference type="ARBA" id="ARBA00022729"/>
    </source>
</evidence>
<feature type="domain" description="C1q" evidence="4">
    <location>
        <begin position="72"/>
        <end position="210"/>
    </location>
</feature>
<protein>
    <submittedName>
        <fullName evidence="5">C1QL</fullName>
    </submittedName>
</protein>
<dbReference type="Proteomes" id="UP000507470">
    <property type="component" value="Unassembled WGS sequence"/>
</dbReference>
<dbReference type="SUPFAM" id="SSF49842">
    <property type="entry name" value="TNF-like"/>
    <property type="match status" value="1"/>
</dbReference>
<evidence type="ECO:0000256" key="1">
    <source>
        <dbReference type="ARBA" id="ARBA00004613"/>
    </source>
</evidence>
<keyword evidence="3" id="KW-0732">Signal</keyword>
<comment type="subcellular location">
    <subcellularLocation>
        <location evidence="1">Secreted</location>
    </subcellularLocation>
</comment>
<organism evidence="5 6">
    <name type="scientific">Mytilus coruscus</name>
    <name type="common">Sea mussel</name>
    <dbReference type="NCBI Taxonomy" id="42192"/>
    <lineage>
        <taxon>Eukaryota</taxon>
        <taxon>Metazoa</taxon>
        <taxon>Spiralia</taxon>
        <taxon>Lophotrochozoa</taxon>
        <taxon>Mollusca</taxon>
        <taxon>Bivalvia</taxon>
        <taxon>Autobranchia</taxon>
        <taxon>Pteriomorphia</taxon>
        <taxon>Mytilida</taxon>
        <taxon>Mytiloidea</taxon>
        <taxon>Mytilidae</taxon>
        <taxon>Mytilinae</taxon>
        <taxon>Mytilus</taxon>
    </lineage>
</organism>
<gene>
    <name evidence="5" type="ORF">MCOR_43555</name>
</gene>
<dbReference type="Gene3D" id="2.60.120.40">
    <property type="match status" value="1"/>
</dbReference>
<dbReference type="AlphaFoldDB" id="A0A6J8DU95"/>
<dbReference type="OrthoDB" id="6150994at2759"/>
<evidence type="ECO:0000313" key="5">
    <source>
        <dbReference type="EMBL" id="CAC5410360.1"/>
    </source>
</evidence>
<dbReference type="EMBL" id="CACVKT020007769">
    <property type="protein sequence ID" value="CAC5410360.1"/>
    <property type="molecule type" value="Genomic_DNA"/>
</dbReference>
<dbReference type="InterPro" id="IPR050822">
    <property type="entry name" value="Cerebellin_Synaptic_Org"/>
</dbReference>
<accession>A0A6J8DU95</accession>
<sequence>MKQKLDTTIEENQLLKERVDVQSKDIKVLKGKMQAVLETNAHLTRRLDTVSEENRDMRNILITLLDNRDADVHVATVAFSAKLNGGLVQLGQHQTVGYHSVYTNIGNAYDSRHNHFIVPEKGVYLLSFTGVNVDGQGVYLEIVTNRNQIAIVYCSLTAHSMDSQTIVEVLEKGDVVWVRHGYGGPAQINGNDAYPYLHIPAAGLIEQWLLYDIKWEETDVVHEKV</sequence>
<name>A0A6J8DU95_MYTCO</name>
<reference evidence="5 6" key="1">
    <citation type="submission" date="2020-06" db="EMBL/GenBank/DDBJ databases">
        <authorList>
            <person name="Li R."/>
            <person name="Bekaert M."/>
        </authorList>
    </citation>
    <scope>NUCLEOTIDE SEQUENCE [LARGE SCALE GENOMIC DNA]</scope>
    <source>
        <strain evidence="6">wild</strain>
    </source>
</reference>
<dbReference type="PROSITE" id="PS50871">
    <property type="entry name" value="C1Q"/>
    <property type="match status" value="1"/>
</dbReference>
<keyword evidence="2" id="KW-0964">Secreted</keyword>
<dbReference type="InterPro" id="IPR001073">
    <property type="entry name" value="C1q_dom"/>
</dbReference>
<dbReference type="InterPro" id="IPR008983">
    <property type="entry name" value="Tumour_necrosis_fac-like_dom"/>
</dbReference>
<evidence type="ECO:0000313" key="6">
    <source>
        <dbReference type="Proteomes" id="UP000507470"/>
    </source>
</evidence>
<dbReference type="PANTHER" id="PTHR22923">
    <property type="entry name" value="CEREBELLIN-RELATED"/>
    <property type="match status" value="1"/>
</dbReference>
<evidence type="ECO:0000256" key="2">
    <source>
        <dbReference type="ARBA" id="ARBA00022525"/>
    </source>
</evidence>